<protein>
    <submittedName>
        <fullName evidence="3">Uncharacterized protein</fullName>
    </submittedName>
</protein>
<dbReference type="Proteomes" id="UP000292160">
    <property type="component" value="Segment"/>
</dbReference>
<evidence type="ECO:0000256" key="2">
    <source>
        <dbReference type="SAM" id="Phobius"/>
    </source>
</evidence>
<evidence type="ECO:0000313" key="4">
    <source>
        <dbReference type="Proteomes" id="UP000292160"/>
    </source>
</evidence>
<feature type="coiled-coil region" evidence="1">
    <location>
        <begin position="62"/>
        <end position="96"/>
    </location>
</feature>
<evidence type="ECO:0000256" key="1">
    <source>
        <dbReference type="SAM" id="Coils"/>
    </source>
</evidence>
<evidence type="ECO:0000313" key="3">
    <source>
        <dbReference type="EMBL" id="QBJ04189.1"/>
    </source>
</evidence>
<reference evidence="3 4" key="1">
    <citation type="submission" date="2019-02" db="EMBL/GenBank/DDBJ databases">
        <title>Genomic, morphological and functional characterisation of novel bacteriophage Fnu1 capable of disrupt Fusobacterium nucleatum biofilm.</title>
        <authorList>
            <person name="Kabwe M."/>
            <person name="Brown T.L."/>
            <person name="Dashper S."/>
            <person name="Speirs L."/>
            <person name="Ku H."/>
            <person name="Petrovski S."/>
            <person name="Chan H.T."/>
            <person name="Lock P."/>
            <person name="Tucci J."/>
        </authorList>
    </citation>
    <scope>NUCLEOTIDE SEQUENCE [LARGE SCALE GENOMIC DNA]</scope>
</reference>
<keyword evidence="2" id="KW-1133">Transmembrane helix</keyword>
<proteinExistence type="predicted"/>
<sequence>METLSFSEWFKILGTIIGFFIGYTKWVLASQDKMKSEWKQEKKELISMIRSKIDGNVHDLQLTQVNKQLNNLESKMDKLTEMLQELSIQMASHTENSKKMS</sequence>
<dbReference type="EMBL" id="MK554696">
    <property type="protein sequence ID" value="QBJ04189.1"/>
    <property type="molecule type" value="Genomic_DNA"/>
</dbReference>
<dbReference type="KEGG" id="vg:65071991"/>
<keyword evidence="2" id="KW-0472">Membrane</keyword>
<dbReference type="RefSeq" id="YP_010082983.1">
    <property type="nucleotide sequence ID" value="NC_055035.1"/>
</dbReference>
<keyword evidence="4" id="KW-1185">Reference proteome</keyword>
<keyword evidence="1" id="KW-0175">Coiled coil</keyword>
<dbReference type="GeneID" id="65071991"/>
<organism evidence="3 4">
    <name type="scientific">Fusobacterium phage Fnu1</name>
    <dbReference type="NCBI Taxonomy" id="2530024"/>
    <lineage>
        <taxon>Viruses</taxon>
        <taxon>Duplodnaviria</taxon>
        <taxon>Heunggongvirae</taxon>
        <taxon>Uroviricota</taxon>
        <taxon>Caudoviricetes</taxon>
        <taxon>Latrobevirus</taxon>
        <taxon>Latrobevirus FNU1</taxon>
    </lineage>
</organism>
<accession>A0A481W5Q0</accession>
<keyword evidence="2" id="KW-0812">Transmembrane</keyword>
<name>A0A481W5Q0_9CAUD</name>
<feature type="transmembrane region" description="Helical" evidence="2">
    <location>
        <begin position="12"/>
        <end position="29"/>
    </location>
</feature>